<protein>
    <submittedName>
        <fullName evidence="1">Uncharacterized protein</fullName>
    </submittedName>
</protein>
<evidence type="ECO:0000313" key="1">
    <source>
        <dbReference type="EMBL" id="KAH7921767.1"/>
    </source>
</evidence>
<dbReference type="Proteomes" id="UP000790709">
    <property type="component" value="Unassembled WGS sequence"/>
</dbReference>
<accession>A0ACB8BAG5</accession>
<dbReference type="EMBL" id="MU266512">
    <property type="protein sequence ID" value="KAH7921767.1"/>
    <property type="molecule type" value="Genomic_DNA"/>
</dbReference>
<reference evidence="1" key="1">
    <citation type="journal article" date="2021" name="New Phytol.">
        <title>Evolutionary innovations through gain and loss of genes in the ectomycorrhizal Boletales.</title>
        <authorList>
            <person name="Wu G."/>
            <person name="Miyauchi S."/>
            <person name="Morin E."/>
            <person name="Kuo A."/>
            <person name="Drula E."/>
            <person name="Varga T."/>
            <person name="Kohler A."/>
            <person name="Feng B."/>
            <person name="Cao Y."/>
            <person name="Lipzen A."/>
            <person name="Daum C."/>
            <person name="Hundley H."/>
            <person name="Pangilinan J."/>
            <person name="Johnson J."/>
            <person name="Barry K."/>
            <person name="LaButti K."/>
            <person name="Ng V."/>
            <person name="Ahrendt S."/>
            <person name="Min B."/>
            <person name="Choi I.G."/>
            <person name="Park H."/>
            <person name="Plett J.M."/>
            <person name="Magnuson J."/>
            <person name="Spatafora J.W."/>
            <person name="Nagy L.G."/>
            <person name="Henrissat B."/>
            <person name="Grigoriev I.V."/>
            <person name="Yang Z.L."/>
            <person name="Xu J."/>
            <person name="Martin F.M."/>
        </authorList>
    </citation>
    <scope>NUCLEOTIDE SEQUENCE</scope>
    <source>
        <strain evidence="1">KUC20120723A-06</strain>
    </source>
</reference>
<sequence length="149" mass="17103">MRAQTIIAPFPSASVLHDRNHKQKMKAMEAFEATRDNGELPTPSFPVLDHIRGHCHKGFHSERRTFLAEHQASRIARTQRPDVFATIHMYPTTPQCNAIAKSQRDEKECVKQLESNITIITLPSMYRLNPSPVNRKEKRLVKESKSQES</sequence>
<name>A0ACB8BAG5_9AGAM</name>
<comment type="caution">
    <text evidence="1">The sequence shown here is derived from an EMBL/GenBank/DDBJ whole genome shotgun (WGS) entry which is preliminary data.</text>
</comment>
<proteinExistence type="predicted"/>
<evidence type="ECO:0000313" key="2">
    <source>
        <dbReference type="Proteomes" id="UP000790709"/>
    </source>
</evidence>
<keyword evidence="2" id="KW-1185">Reference proteome</keyword>
<organism evidence="1 2">
    <name type="scientific">Leucogyrophana mollusca</name>
    <dbReference type="NCBI Taxonomy" id="85980"/>
    <lineage>
        <taxon>Eukaryota</taxon>
        <taxon>Fungi</taxon>
        <taxon>Dikarya</taxon>
        <taxon>Basidiomycota</taxon>
        <taxon>Agaricomycotina</taxon>
        <taxon>Agaricomycetes</taxon>
        <taxon>Agaricomycetidae</taxon>
        <taxon>Boletales</taxon>
        <taxon>Boletales incertae sedis</taxon>
        <taxon>Leucogyrophana</taxon>
    </lineage>
</organism>
<gene>
    <name evidence="1" type="ORF">BV22DRAFT_706473</name>
</gene>